<gene>
    <name evidence="1" type="ORF">JVT61DRAFT_13620</name>
</gene>
<organism evidence="1 2">
    <name type="scientific">Boletus reticuloceps</name>
    <dbReference type="NCBI Taxonomy" id="495285"/>
    <lineage>
        <taxon>Eukaryota</taxon>
        <taxon>Fungi</taxon>
        <taxon>Dikarya</taxon>
        <taxon>Basidiomycota</taxon>
        <taxon>Agaricomycotina</taxon>
        <taxon>Agaricomycetes</taxon>
        <taxon>Agaricomycetidae</taxon>
        <taxon>Boletales</taxon>
        <taxon>Boletineae</taxon>
        <taxon>Boletaceae</taxon>
        <taxon>Boletoideae</taxon>
        <taxon>Boletus</taxon>
    </lineage>
</organism>
<comment type="caution">
    <text evidence="1">The sequence shown here is derived from an EMBL/GenBank/DDBJ whole genome shotgun (WGS) entry which is preliminary data.</text>
</comment>
<evidence type="ECO:0000313" key="2">
    <source>
        <dbReference type="Proteomes" id="UP000683000"/>
    </source>
</evidence>
<dbReference type="EMBL" id="JAGFBS010000067">
    <property type="protein sequence ID" value="KAG6369750.1"/>
    <property type="molecule type" value="Genomic_DNA"/>
</dbReference>
<dbReference type="InterPro" id="IPR046521">
    <property type="entry name" value="DUF6698"/>
</dbReference>
<dbReference type="Proteomes" id="UP000683000">
    <property type="component" value="Unassembled WGS sequence"/>
</dbReference>
<accession>A0A8I2YD76</accession>
<dbReference type="OrthoDB" id="3220614at2759"/>
<protein>
    <submittedName>
        <fullName evidence="1">Uncharacterized protein</fullName>
    </submittedName>
</protein>
<dbReference type="AlphaFoldDB" id="A0A8I2YD76"/>
<sequence>MDAENFPTLFWSGERPGDDFDPENILHGLFREYMLVRVGQHIFLGPSHALGGDSVRATHTCNAILHGMTTIEAEHIAYICVQAHFVILSMSKWCKSDGVLNYFGLYHVIVSFIHNIINTKWRDDLLKWWNKEMFGSENGHAHSNPKSLRNEGEASSASSINQPASIMEKLHAQMQSCITATQASLPE</sequence>
<reference evidence="1" key="1">
    <citation type="submission" date="2021-03" db="EMBL/GenBank/DDBJ databases">
        <title>Evolutionary innovations through gain and loss of genes in the ectomycorrhizal Boletales.</title>
        <authorList>
            <person name="Wu G."/>
            <person name="Miyauchi S."/>
            <person name="Morin E."/>
            <person name="Yang Z.-L."/>
            <person name="Xu J."/>
            <person name="Martin F.M."/>
        </authorList>
    </citation>
    <scope>NUCLEOTIDE SEQUENCE</scope>
    <source>
        <strain evidence="1">BR01</strain>
    </source>
</reference>
<keyword evidence="2" id="KW-1185">Reference proteome</keyword>
<proteinExistence type="predicted"/>
<dbReference type="Pfam" id="PF20414">
    <property type="entry name" value="DUF6698"/>
    <property type="match status" value="1"/>
</dbReference>
<name>A0A8I2YD76_9AGAM</name>
<evidence type="ECO:0000313" key="1">
    <source>
        <dbReference type="EMBL" id="KAG6369750.1"/>
    </source>
</evidence>